<dbReference type="Proteomes" id="UP000005150">
    <property type="component" value="Unassembled WGS sequence"/>
</dbReference>
<name>I9TET1_9BACE</name>
<protein>
    <submittedName>
        <fullName evidence="1">Uncharacterized protein</fullName>
    </submittedName>
</protein>
<organism evidence="1 2">
    <name type="scientific">Bacteroides salyersiae CL02T12C01</name>
    <dbReference type="NCBI Taxonomy" id="997887"/>
    <lineage>
        <taxon>Bacteria</taxon>
        <taxon>Pseudomonadati</taxon>
        <taxon>Bacteroidota</taxon>
        <taxon>Bacteroidia</taxon>
        <taxon>Bacteroidales</taxon>
        <taxon>Bacteroidaceae</taxon>
        <taxon>Bacteroides</taxon>
    </lineage>
</organism>
<reference evidence="1 2" key="1">
    <citation type="submission" date="2012-02" db="EMBL/GenBank/DDBJ databases">
        <title>The Genome Sequence of Bacteroides salyersiae CL02T12C01.</title>
        <authorList>
            <consortium name="The Broad Institute Genome Sequencing Platform"/>
            <person name="Earl A."/>
            <person name="Ward D."/>
            <person name="Feldgarden M."/>
            <person name="Gevers D."/>
            <person name="Zitomersky N.L."/>
            <person name="Coyne M.J."/>
            <person name="Comstock L.E."/>
            <person name="Young S.K."/>
            <person name="Zeng Q."/>
            <person name="Gargeya S."/>
            <person name="Fitzgerald M."/>
            <person name="Haas B."/>
            <person name="Abouelleil A."/>
            <person name="Alvarado L."/>
            <person name="Arachchi H.M."/>
            <person name="Berlin A."/>
            <person name="Chapman S.B."/>
            <person name="Gearin G."/>
            <person name="Goldberg J."/>
            <person name="Griggs A."/>
            <person name="Gujja S."/>
            <person name="Hansen M."/>
            <person name="Heiman D."/>
            <person name="Howarth C."/>
            <person name="Larimer J."/>
            <person name="Lui A."/>
            <person name="MacDonald P.J.P."/>
            <person name="McCowen C."/>
            <person name="Montmayeur A."/>
            <person name="Murphy C."/>
            <person name="Neiman D."/>
            <person name="Pearson M."/>
            <person name="Priest M."/>
            <person name="Roberts A."/>
            <person name="Saif S."/>
            <person name="Shea T."/>
            <person name="Sisk P."/>
            <person name="Stolte C."/>
            <person name="Sykes S."/>
            <person name="Wortman J."/>
            <person name="Nusbaum C."/>
            <person name="Birren B."/>
        </authorList>
    </citation>
    <scope>NUCLEOTIDE SEQUENCE [LARGE SCALE GENOMIC DNA]</scope>
    <source>
        <strain evidence="1 2">CL02T12C01</strain>
    </source>
</reference>
<sequence length="54" mass="6496">MADWGANYFSLRLTAFLKPNDNKLKKKEQVWKFLPLAPELMQLKNYTKNYMEID</sequence>
<accession>I9TET1</accession>
<gene>
    <name evidence="1" type="ORF">HMPREF1071_01265</name>
</gene>
<keyword evidence="2" id="KW-1185">Reference proteome</keyword>
<dbReference type="EMBL" id="AGXV01000015">
    <property type="protein sequence ID" value="EIY67691.1"/>
    <property type="molecule type" value="Genomic_DNA"/>
</dbReference>
<evidence type="ECO:0000313" key="2">
    <source>
        <dbReference type="Proteomes" id="UP000005150"/>
    </source>
</evidence>
<comment type="caution">
    <text evidence="1">The sequence shown here is derived from an EMBL/GenBank/DDBJ whole genome shotgun (WGS) entry which is preliminary data.</text>
</comment>
<dbReference type="AlphaFoldDB" id="I9TET1"/>
<evidence type="ECO:0000313" key="1">
    <source>
        <dbReference type="EMBL" id="EIY67691.1"/>
    </source>
</evidence>
<proteinExistence type="predicted"/>
<dbReference type="HOGENOM" id="CLU_201621_0_0_10"/>